<name>A0ABQ2DXR5_9BACI</name>
<evidence type="ECO:0000256" key="6">
    <source>
        <dbReference type="SAM" id="Phobius"/>
    </source>
</evidence>
<dbReference type="InterPro" id="IPR051539">
    <property type="entry name" value="T4SS-coupling_protein"/>
</dbReference>
<keyword evidence="2" id="KW-1003">Cell membrane</keyword>
<dbReference type="CDD" id="cd01127">
    <property type="entry name" value="TrwB_TraG_TraD_VirD4"/>
    <property type="match status" value="1"/>
</dbReference>
<dbReference type="Gene3D" id="3.40.50.300">
    <property type="entry name" value="P-loop containing nucleotide triphosphate hydrolases"/>
    <property type="match status" value="2"/>
</dbReference>
<dbReference type="PANTHER" id="PTHR37937">
    <property type="entry name" value="CONJUGATIVE TRANSFER: DNA TRANSPORT"/>
    <property type="match status" value="1"/>
</dbReference>
<evidence type="ECO:0000256" key="5">
    <source>
        <dbReference type="ARBA" id="ARBA00023136"/>
    </source>
</evidence>
<dbReference type="EMBL" id="BMPN01000017">
    <property type="protein sequence ID" value="GGJ77640.1"/>
    <property type="molecule type" value="Genomic_DNA"/>
</dbReference>
<keyword evidence="4 6" id="KW-1133">Transmembrane helix</keyword>
<dbReference type="InterPro" id="IPR027417">
    <property type="entry name" value="P-loop_NTPase"/>
</dbReference>
<evidence type="ECO:0000256" key="2">
    <source>
        <dbReference type="ARBA" id="ARBA00022475"/>
    </source>
</evidence>
<reference evidence="10" key="1">
    <citation type="journal article" date="2019" name="Int. J. Syst. Evol. Microbiol.">
        <title>The Global Catalogue of Microorganisms (GCM) 10K type strain sequencing project: providing services to taxonomists for standard genome sequencing and annotation.</title>
        <authorList>
            <consortium name="The Broad Institute Genomics Platform"/>
            <consortium name="The Broad Institute Genome Sequencing Center for Infectious Disease"/>
            <person name="Wu L."/>
            <person name="Ma J."/>
        </authorList>
    </citation>
    <scope>NUCLEOTIDE SEQUENCE [LARGE SCALE GENOMIC DNA]</scope>
    <source>
        <strain evidence="10">JCM 30071</strain>
    </source>
</reference>
<evidence type="ECO:0000256" key="3">
    <source>
        <dbReference type="ARBA" id="ARBA00022692"/>
    </source>
</evidence>
<dbReference type="Proteomes" id="UP000634435">
    <property type="component" value="Unassembled WGS sequence"/>
</dbReference>
<feature type="transmembrane region" description="Helical" evidence="6">
    <location>
        <begin position="51"/>
        <end position="69"/>
    </location>
</feature>
<dbReference type="InterPro" id="IPR032689">
    <property type="entry name" value="TraG-D_C"/>
</dbReference>
<keyword evidence="3 6" id="KW-0812">Transmembrane</keyword>
<feature type="domain" description="TraD/TraG TraM recognition site" evidence="8">
    <location>
        <begin position="513"/>
        <end position="635"/>
    </location>
</feature>
<dbReference type="Pfam" id="PF12696">
    <property type="entry name" value="TraG-D_C"/>
    <property type="match status" value="1"/>
</dbReference>
<protein>
    <submittedName>
        <fullName evidence="9">Type VI secretion protein</fullName>
    </submittedName>
</protein>
<dbReference type="SUPFAM" id="SSF52540">
    <property type="entry name" value="P-loop containing nucleoside triphosphate hydrolases"/>
    <property type="match status" value="1"/>
</dbReference>
<evidence type="ECO:0000259" key="8">
    <source>
        <dbReference type="Pfam" id="PF12696"/>
    </source>
</evidence>
<proteinExistence type="predicted"/>
<dbReference type="InterPro" id="IPR033186">
    <property type="entry name" value="HerA_C"/>
</dbReference>
<sequence>MENKKDDDVLEVLGIVVGIALGLVLFVVFSPIFLLALLIFGISVGIKKTKWLSYASVVSLLIFCVTAYFQGLRELIQYLPIPLTFIGMDRLIEPLQSYLNRGEPFQLSFTSYILIVSLSFVTARVMISIYQFFKGKLVKPKEDSVNEFRDSKEYKTIFKNRFSLNNKVQKKYRKQKQQELEKKGFTNDVLLGIDEYGKPAHMSLKEANQHVLLQGTTGSGKTITTYSLIETTLMNGETVFFIDGKGDPETIKQLQSLSDHYGRKLHVFSEHTKLKYNPIRNGNRTSVTDRIMATFDWSNEFYKNEAENQLQKVIHFLDDYEFNRDIENVTYYLSIPRIYSVLSNDYETVEEIVQEKVPVEKEAAATKDNDDLLGMENKDETTQETEYELVEKKIQRKKQTDRAKKYMMFFFNKEVLNTEEEEAILSGEDETSKLFRGMQSQLEKLLYSELGHLLEDTEDGVDLMDIIQKGESVVFSFNSLSYAEFMKRFARFVIADISNAVQQQFGNESGKGVTGIFDEFGAYGSSTIVNIVARARSANFRAVIGIQSFGDLVIQGQDISQQVIDNMNTFFLGRSNSDKSPEKASNIIGTFKDVDITHQLENKGTMFKRMEFKSEKGTSRNVNRFFVHPDQIKEFTTGEFAVFQKAVQERAKRRIIYFRNPLEGLNDKEG</sequence>
<evidence type="ECO:0000256" key="1">
    <source>
        <dbReference type="ARBA" id="ARBA00004651"/>
    </source>
</evidence>
<evidence type="ECO:0000256" key="4">
    <source>
        <dbReference type="ARBA" id="ARBA00022989"/>
    </source>
</evidence>
<comment type="subcellular location">
    <subcellularLocation>
        <location evidence="1">Cell membrane</location>
        <topology evidence="1">Multi-pass membrane protein</topology>
    </subcellularLocation>
</comment>
<dbReference type="PANTHER" id="PTHR37937:SF1">
    <property type="entry name" value="CONJUGATIVE TRANSFER: DNA TRANSPORT"/>
    <property type="match status" value="1"/>
</dbReference>
<keyword evidence="5 6" id="KW-0472">Membrane</keyword>
<evidence type="ECO:0000313" key="10">
    <source>
        <dbReference type="Proteomes" id="UP000634435"/>
    </source>
</evidence>
<evidence type="ECO:0000259" key="7">
    <source>
        <dbReference type="Pfam" id="PF05872"/>
    </source>
</evidence>
<evidence type="ECO:0000313" key="9">
    <source>
        <dbReference type="EMBL" id="GGJ77640.1"/>
    </source>
</evidence>
<accession>A0ABQ2DXR5</accession>
<keyword evidence="10" id="KW-1185">Reference proteome</keyword>
<organism evidence="9 10">
    <name type="scientific">Virgibacillus kapii</name>
    <dbReference type="NCBI Taxonomy" id="1638645"/>
    <lineage>
        <taxon>Bacteria</taxon>
        <taxon>Bacillati</taxon>
        <taxon>Bacillota</taxon>
        <taxon>Bacilli</taxon>
        <taxon>Bacillales</taxon>
        <taxon>Bacillaceae</taxon>
        <taxon>Virgibacillus</taxon>
    </lineage>
</organism>
<dbReference type="Pfam" id="PF05872">
    <property type="entry name" value="HerA_C"/>
    <property type="match status" value="1"/>
</dbReference>
<dbReference type="RefSeq" id="WP_188944481.1">
    <property type="nucleotide sequence ID" value="NZ_BMPN01000017.1"/>
</dbReference>
<gene>
    <name evidence="9" type="ORF">GCM10007111_44020</name>
</gene>
<feature type="transmembrane region" description="Helical" evidence="6">
    <location>
        <begin position="12"/>
        <end position="39"/>
    </location>
</feature>
<feature type="domain" description="Helicase HerA-like C-terminal" evidence="7">
    <location>
        <begin position="192"/>
        <end position="266"/>
    </location>
</feature>
<comment type="caution">
    <text evidence="9">The sequence shown here is derived from an EMBL/GenBank/DDBJ whole genome shotgun (WGS) entry which is preliminary data.</text>
</comment>